<dbReference type="SUPFAM" id="SSF56645">
    <property type="entry name" value="Acyl-CoA dehydrogenase NM domain-like"/>
    <property type="match status" value="1"/>
</dbReference>
<dbReference type="Pfam" id="PF02771">
    <property type="entry name" value="Acyl-CoA_dh_N"/>
    <property type="match status" value="1"/>
</dbReference>
<dbReference type="InterPro" id="IPR036250">
    <property type="entry name" value="AcylCo_DH-like_C"/>
</dbReference>
<evidence type="ECO:0000256" key="4">
    <source>
        <dbReference type="ARBA" id="ARBA00022827"/>
    </source>
</evidence>
<dbReference type="Pfam" id="PF00441">
    <property type="entry name" value="Acyl-CoA_dh_1"/>
    <property type="match status" value="1"/>
</dbReference>
<dbReference type="Proteomes" id="UP000295399">
    <property type="component" value="Unassembled WGS sequence"/>
</dbReference>
<keyword evidence="4 5" id="KW-0274">FAD</keyword>
<evidence type="ECO:0000256" key="2">
    <source>
        <dbReference type="ARBA" id="ARBA00009347"/>
    </source>
</evidence>
<dbReference type="AlphaFoldDB" id="A0A4R2PT40"/>
<protein>
    <submittedName>
        <fullName evidence="10">Butyryl-CoA dehydrogenase</fullName>
    </submittedName>
</protein>
<evidence type="ECO:0000259" key="8">
    <source>
        <dbReference type="Pfam" id="PF02771"/>
    </source>
</evidence>
<dbReference type="PANTHER" id="PTHR42803:SF3">
    <property type="entry name" value="ACYL-COA DEHYDROGENASE-RELATED"/>
    <property type="match status" value="1"/>
</dbReference>
<comment type="cofactor">
    <cofactor evidence="1 5">
        <name>FAD</name>
        <dbReference type="ChEBI" id="CHEBI:57692"/>
    </cofactor>
</comment>
<sequence length="600" mass="64880">MDRIVNRRDLAFQLYEVLDAEALTSYPRFADHGRDTFDAVIDTAERLALDKFAPHAAKADAEEPRFDGQRVHMIPEIGQALDAYVAAGFMAAHRDEADGGMALPWTIAQACAALFTGANASTTAYPFLTIAAANLLSVHGNRDQRSRYLQPMLEGRFFGTMCLSEPQAGSSLGDIRTRAEPMGAGRYRLKGAKMWISGGDHELSETIVHLVLARLPDAPPGVKGISLFIVPKHHVDDAGQVGARNDVALAGLNHKMGYRGTTNCLLNFGERDGAVGELVGEPHKGLSYMFHMMNEARVGVGLGATMMGYAGYLYSLDYARNRPQGRRPDQKDPASPPVAIIEHADVRRMLMQQKVYVEGALALTLHCARLIDQRDQTEDAEARAALVRLLDILTPIAKAWPSEYCLDANRLAIQVLGGYGYTRDYPVERLYRDNRLNPIHEGTNGIQGLDLLGRKAMIDGGAAFKALMAEIEATLAAAEAVHAVAPLRNALARLARRAALITADLGRLAAGGDVATALANSTPYLDMMGHTVIGWMWLRQALVAAAALDAGPAAGDRAFYEGKLAAARFFAAQEIPRADAQAAILESHDRSALDIDDAGF</sequence>
<feature type="domain" description="Acyl-CoA dehydrogenase/oxidase C-terminal" evidence="6">
    <location>
        <begin position="284"/>
        <end position="449"/>
    </location>
</feature>
<dbReference type="Gene3D" id="1.20.140.10">
    <property type="entry name" value="Butyryl-CoA Dehydrogenase, subunit A, domain 3"/>
    <property type="match status" value="1"/>
</dbReference>
<dbReference type="InterPro" id="IPR046373">
    <property type="entry name" value="Acyl-CoA_Oxase/DH_mid-dom_sf"/>
</dbReference>
<feature type="domain" description="Acyl-CoA oxidase/dehydrogenase middle" evidence="7">
    <location>
        <begin position="161"/>
        <end position="268"/>
    </location>
</feature>
<accession>A0A4R2PT40</accession>
<evidence type="ECO:0000259" key="7">
    <source>
        <dbReference type="Pfam" id="PF02770"/>
    </source>
</evidence>
<evidence type="ECO:0000259" key="9">
    <source>
        <dbReference type="Pfam" id="PF12806"/>
    </source>
</evidence>
<dbReference type="Pfam" id="PF02770">
    <property type="entry name" value="Acyl-CoA_dh_M"/>
    <property type="match status" value="1"/>
</dbReference>
<evidence type="ECO:0000313" key="10">
    <source>
        <dbReference type="EMBL" id="TCP38284.1"/>
    </source>
</evidence>
<evidence type="ECO:0000259" key="6">
    <source>
        <dbReference type="Pfam" id="PF00441"/>
    </source>
</evidence>
<dbReference type="Pfam" id="PF12806">
    <property type="entry name" value="Acyl-CoA_dh_C"/>
    <property type="match status" value="1"/>
</dbReference>
<dbReference type="Gene3D" id="1.10.540.10">
    <property type="entry name" value="Acyl-CoA dehydrogenase/oxidase, N-terminal domain"/>
    <property type="match status" value="1"/>
</dbReference>
<reference evidence="10 11" key="1">
    <citation type="submission" date="2019-03" db="EMBL/GenBank/DDBJ databases">
        <title>Genomic Encyclopedia of Type Strains, Phase IV (KMG-IV): sequencing the most valuable type-strain genomes for metagenomic binning, comparative biology and taxonomic classification.</title>
        <authorList>
            <person name="Goeker M."/>
        </authorList>
    </citation>
    <scope>NUCLEOTIDE SEQUENCE [LARGE SCALE GENOMIC DNA]</scope>
    <source>
        <strain evidence="10 11">DSM 2132</strain>
    </source>
</reference>
<keyword evidence="11" id="KW-1185">Reference proteome</keyword>
<dbReference type="InterPro" id="IPR006089">
    <property type="entry name" value="Acyl-CoA_DH_CS"/>
</dbReference>
<comment type="similarity">
    <text evidence="2 5">Belongs to the acyl-CoA dehydrogenase family.</text>
</comment>
<dbReference type="InterPro" id="IPR009075">
    <property type="entry name" value="AcylCo_DH/oxidase_C"/>
</dbReference>
<dbReference type="RefSeq" id="WP_132706614.1">
    <property type="nucleotide sequence ID" value="NZ_JACIGF010000001.1"/>
</dbReference>
<dbReference type="GO" id="GO:0003995">
    <property type="term" value="F:acyl-CoA dehydrogenase activity"/>
    <property type="evidence" value="ECO:0007669"/>
    <property type="project" value="InterPro"/>
</dbReference>
<keyword evidence="5" id="KW-0560">Oxidoreductase</keyword>
<dbReference type="PANTHER" id="PTHR42803">
    <property type="entry name" value="ACYL-COA DEHYDROGENASE"/>
    <property type="match status" value="1"/>
</dbReference>
<dbReference type="Gene3D" id="2.40.110.10">
    <property type="entry name" value="Butyryl-CoA Dehydrogenase, subunit A, domain 2"/>
    <property type="match status" value="1"/>
</dbReference>
<evidence type="ECO:0000313" key="11">
    <source>
        <dbReference type="Proteomes" id="UP000295399"/>
    </source>
</evidence>
<dbReference type="OrthoDB" id="9807883at2"/>
<comment type="caution">
    <text evidence="10">The sequence shown here is derived from an EMBL/GenBank/DDBJ whole genome shotgun (WGS) entry which is preliminary data.</text>
</comment>
<dbReference type="InterPro" id="IPR025878">
    <property type="entry name" value="Acyl-CoA_dh-like_C_dom"/>
</dbReference>
<dbReference type="InterPro" id="IPR037069">
    <property type="entry name" value="AcylCoA_DH/ox_N_sf"/>
</dbReference>
<dbReference type="InterPro" id="IPR009100">
    <property type="entry name" value="AcylCoA_DH/oxidase_NM_dom_sf"/>
</dbReference>
<feature type="domain" description="Acetyl-CoA dehydrogenase-like C-terminal" evidence="9">
    <location>
        <begin position="467"/>
        <end position="596"/>
    </location>
</feature>
<dbReference type="EMBL" id="SLXO01000001">
    <property type="protein sequence ID" value="TCP38284.1"/>
    <property type="molecule type" value="Genomic_DNA"/>
</dbReference>
<name>A0A4R2PT40_RHOSA</name>
<keyword evidence="3 5" id="KW-0285">Flavoprotein</keyword>
<dbReference type="InterPro" id="IPR013786">
    <property type="entry name" value="AcylCoA_DH/ox_N"/>
</dbReference>
<feature type="domain" description="Acyl-CoA dehydrogenase/oxidase N-terminal" evidence="8">
    <location>
        <begin position="38"/>
        <end position="155"/>
    </location>
</feature>
<dbReference type="InterPro" id="IPR006091">
    <property type="entry name" value="Acyl-CoA_Oxase/DH_mid-dom"/>
</dbReference>
<evidence type="ECO:0000256" key="5">
    <source>
        <dbReference type="RuleBase" id="RU362125"/>
    </source>
</evidence>
<proteinExistence type="inferred from homology"/>
<dbReference type="GO" id="GO:0050660">
    <property type="term" value="F:flavin adenine dinucleotide binding"/>
    <property type="evidence" value="ECO:0007669"/>
    <property type="project" value="InterPro"/>
</dbReference>
<gene>
    <name evidence="10" type="ORF">EV659_101182</name>
</gene>
<dbReference type="InterPro" id="IPR052166">
    <property type="entry name" value="Diverse_Acyl-CoA_DH"/>
</dbReference>
<dbReference type="SUPFAM" id="SSF47203">
    <property type="entry name" value="Acyl-CoA dehydrogenase C-terminal domain-like"/>
    <property type="match status" value="1"/>
</dbReference>
<organism evidence="10 11">
    <name type="scientific">Rhodothalassium salexigens DSM 2132</name>
    <dbReference type="NCBI Taxonomy" id="1188247"/>
    <lineage>
        <taxon>Bacteria</taxon>
        <taxon>Pseudomonadati</taxon>
        <taxon>Pseudomonadota</taxon>
        <taxon>Alphaproteobacteria</taxon>
        <taxon>Rhodothalassiales</taxon>
        <taxon>Rhodothalassiaceae</taxon>
        <taxon>Rhodothalassium</taxon>
    </lineage>
</organism>
<evidence type="ECO:0000256" key="3">
    <source>
        <dbReference type="ARBA" id="ARBA00022630"/>
    </source>
</evidence>
<dbReference type="InParanoid" id="A0A4R2PT40"/>
<evidence type="ECO:0000256" key="1">
    <source>
        <dbReference type="ARBA" id="ARBA00001974"/>
    </source>
</evidence>
<dbReference type="PROSITE" id="PS00073">
    <property type="entry name" value="ACYL_COA_DH_2"/>
    <property type="match status" value="1"/>
</dbReference>